<dbReference type="AlphaFoldDB" id="A0A4R8GT07"/>
<evidence type="ECO:0000313" key="1">
    <source>
        <dbReference type="EMBL" id="TDX49128.1"/>
    </source>
</evidence>
<dbReference type="EMBL" id="SOEG01000020">
    <property type="protein sequence ID" value="TDX49128.1"/>
    <property type="molecule type" value="Genomic_DNA"/>
</dbReference>
<organism evidence="1 2">
    <name type="scientific">Orenia marismortui</name>
    <dbReference type="NCBI Taxonomy" id="46469"/>
    <lineage>
        <taxon>Bacteria</taxon>
        <taxon>Bacillati</taxon>
        <taxon>Bacillota</taxon>
        <taxon>Clostridia</taxon>
        <taxon>Halanaerobiales</taxon>
        <taxon>Halobacteroidaceae</taxon>
        <taxon>Orenia</taxon>
    </lineage>
</organism>
<evidence type="ECO:0000313" key="2">
    <source>
        <dbReference type="Proteomes" id="UP000295832"/>
    </source>
</evidence>
<sequence>MKKQGVAVTVNQLRKKMMKDFSAKYQVELASLSSNSCTYDLADKFIKWLKVNLESVSNIREDQSA</sequence>
<protein>
    <submittedName>
        <fullName evidence="1">Uncharacterized protein</fullName>
    </submittedName>
</protein>
<dbReference type="Proteomes" id="UP000295832">
    <property type="component" value="Unassembled WGS sequence"/>
</dbReference>
<name>A0A4R8GT07_9FIRM</name>
<gene>
    <name evidence="1" type="ORF">C7959_12022</name>
</gene>
<dbReference type="RefSeq" id="WP_134117474.1">
    <property type="nucleotide sequence ID" value="NZ_SOEG01000020.1"/>
</dbReference>
<comment type="caution">
    <text evidence="1">The sequence shown here is derived from an EMBL/GenBank/DDBJ whole genome shotgun (WGS) entry which is preliminary data.</text>
</comment>
<proteinExistence type="predicted"/>
<accession>A0A4R8GT07</accession>
<keyword evidence="2" id="KW-1185">Reference proteome</keyword>
<reference evidence="1 2" key="1">
    <citation type="submission" date="2019-03" db="EMBL/GenBank/DDBJ databases">
        <title>Subsurface microbial communities from deep shales in Ohio and West Virginia, USA.</title>
        <authorList>
            <person name="Wrighton K."/>
        </authorList>
    </citation>
    <scope>NUCLEOTIDE SEQUENCE [LARGE SCALE GENOMIC DNA]</scope>
    <source>
        <strain evidence="1 2">MSL 6dP</strain>
    </source>
</reference>